<dbReference type="PANTHER" id="PTHR46981:SF1">
    <property type="entry name" value="BIS(5'-ADENOSYL)-TRIPHOSPHATASE"/>
    <property type="match status" value="1"/>
</dbReference>
<dbReference type="SUPFAM" id="SSF54197">
    <property type="entry name" value="HIT-like"/>
    <property type="match status" value="1"/>
</dbReference>
<feature type="short sequence motif" description="Histidine triad motif" evidence="1">
    <location>
        <begin position="80"/>
        <end position="84"/>
    </location>
</feature>
<evidence type="ECO:0000313" key="4">
    <source>
        <dbReference type="Proteomes" id="UP000272942"/>
    </source>
</evidence>
<keyword evidence="4" id="KW-1185">Reference proteome</keyword>
<name>A0A183AXF8_9TREM</name>
<dbReference type="InterPro" id="IPR011146">
    <property type="entry name" value="HIT-like"/>
</dbReference>
<dbReference type="GO" id="GO:0005634">
    <property type="term" value="C:nucleus"/>
    <property type="evidence" value="ECO:0007669"/>
    <property type="project" value="TreeGrafter"/>
</dbReference>
<dbReference type="WBParaSite" id="ECPE_0001167801-mRNA-1">
    <property type="protein sequence ID" value="ECPE_0001167801-mRNA-1"/>
    <property type="gene ID" value="ECPE_0001167801"/>
</dbReference>
<dbReference type="AlphaFoldDB" id="A0A183AXF8"/>
<sequence>MWPADVLVSPVIPYPRFTDLGPGQLADLYLTVRQIAAPLVKHFNATSLTISIQDGKDAGQSVPSTTCPCVTPIRFLILQHVHVHVLPRKPNDFPRNDDIYQALQEHDQLPNRVYRTEEAMAAEAAEFRTLFYKN</sequence>
<dbReference type="GO" id="GO:0005886">
    <property type="term" value="C:plasma membrane"/>
    <property type="evidence" value="ECO:0007669"/>
    <property type="project" value="TreeGrafter"/>
</dbReference>
<dbReference type="Gene3D" id="3.30.428.10">
    <property type="entry name" value="HIT-like"/>
    <property type="match status" value="1"/>
</dbReference>
<dbReference type="GO" id="GO:0015964">
    <property type="term" value="P:diadenosine triphosphate catabolic process"/>
    <property type="evidence" value="ECO:0007669"/>
    <property type="project" value="TreeGrafter"/>
</dbReference>
<dbReference type="PANTHER" id="PTHR46981">
    <property type="entry name" value="BIS(5'-ADENOSYL)-TRIPHOSPHATASE"/>
    <property type="match status" value="1"/>
</dbReference>
<dbReference type="OrthoDB" id="6275158at2759"/>
<evidence type="ECO:0000313" key="5">
    <source>
        <dbReference type="WBParaSite" id="ECPE_0001167801-mRNA-1"/>
    </source>
</evidence>
<dbReference type="PROSITE" id="PS51084">
    <property type="entry name" value="HIT_2"/>
    <property type="match status" value="1"/>
</dbReference>
<accession>A0A183AXF8</accession>
<organism evidence="5">
    <name type="scientific">Echinostoma caproni</name>
    <dbReference type="NCBI Taxonomy" id="27848"/>
    <lineage>
        <taxon>Eukaryota</taxon>
        <taxon>Metazoa</taxon>
        <taxon>Spiralia</taxon>
        <taxon>Lophotrochozoa</taxon>
        <taxon>Platyhelminthes</taxon>
        <taxon>Trematoda</taxon>
        <taxon>Digenea</taxon>
        <taxon>Plagiorchiida</taxon>
        <taxon>Echinostomata</taxon>
        <taxon>Echinostomatoidea</taxon>
        <taxon>Echinostomatidae</taxon>
        <taxon>Echinostoma</taxon>
    </lineage>
</organism>
<proteinExistence type="predicted"/>
<reference evidence="3 4" key="2">
    <citation type="submission" date="2018-11" db="EMBL/GenBank/DDBJ databases">
        <authorList>
            <consortium name="Pathogen Informatics"/>
        </authorList>
    </citation>
    <scope>NUCLEOTIDE SEQUENCE [LARGE SCALE GENOMIC DNA]</scope>
    <source>
        <strain evidence="3 4">Egypt</strain>
    </source>
</reference>
<reference evidence="5" key="1">
    <citation type="submission" date="2016-06" db="UniProtKB">
        <authorList>
            <consortium name="WormBaseParasite"/>
        </authorList>
    </citation>
    <scope>IDENTIFICATION</scope>
</reference>
<dbReference type="Proteomes" id="UP000272942">
    <property type="component" value="Unassembled WGS sequence"/>
</dbReference>
<evidence type="ECO:0000256" key="1">
    <source>
        <dbReference type="PROSITE-ProRule" id="PRU00464"/>
    </source>
</evidence>
<dbReference type="Pfam" id="PF01230">
    <property type="entry name" value="HIT"/>
    <property type="match status" value="1"/>
</dbReference>
<dbReference type="GO" id="GO:0006163">
    <property type="term" value="P:purine nucleotide metabolic process"/>
    <property type="evidence" value="ECO:0007669"/>
    <property type="project" value="TreeGrafter"/>
</dbReference>
<evidence type="ECO:0000259" key="2">
    <source>
        <dbReference type="PROSITE" id="PS51084"/>
    </source>
</evidence>
<dbReference type="InterPro" id="IPR052677">
    <property type="entry name" value="Dinucleoside_ppp_hydrolase"/>
</dbReference>
<dbReference type="GO" id="GO:0047710">
    <property type="term" value="F:bis(5'-adenosyl)-triphosphatase activity"/>
    <property type="evidence" value="ECO:0007669"/>
    <property type="project" value="TreeGrafter"/>
</dbReference>
<dbReference type="GO" id="GO:0032435">
    <property type="term" value="P:negative regulation of proteasomal ubiquitin-dependent protein catabolic process"/>
    <property type="evidence" value="ECO:0007669"/>
    <property type="project" value="TreeGrafter"/>
</dbReference>
<protein>
    <submittedName>
        <fullName evidence="5">HIT domain-containing protein</fullName>
    </submittedName>
</protein>
<dbReference type="GO" id="GO:0005737">
    <property type="term" value="C:cytoplasm"/>
    <property type="evidence" value="ECO:0007669"/>
    <property type="project" value="TreeGrafter"/>
</dbReference>
<gene>
    <name evidence="3" type="ORF">ECPE_LOCUS11643</name>
</gene>
<dbReference type="InterPro" id="IPR036265">
    <property type="entry name" value="HIT-like_sf"/>
</dbReference>
<dbReference type="EMBL" id="UZAN01051227">
    <property type="protein sequence ID" value="VDP88770.1"/>
    <property type="molecule type" value="Genomic_DNA"/>
</dbReference>
<dbReference type="GO" id="GO:0031625">
    <property type="term" value="F:ubiquitin protein ligase binding"/>
    <property type="evidence" value="ECO:0007669"/>
    <property type="project" value="TreeGrafter"/>
</dbReference>
<feature type="domain" description="HIT" evidence="2">
    <location>
        <begin position="1"/>
        <end position="95"/>
    </location>
</feature>
<dbReference type="GO" id="GO:0072332">
    <property type="term" value="P:intrinsic apoptotic signaling pathway by p53 class mediator"/>
    <property type="evidence" value="ECO:0007669"/>
    <property type="project" value="TreeGrafter"/>
</dbReference>
<evidence type="ECO:0000313" key="3">
    <source>
        <dbReference type="EMBL" id="VDP88770.1"/>
    </source>
</evidence>